<evidence type="ECO:0000313" key="3">
    <source>
        <dbReference type="Proteomes" id="UP000001879"/>
    </source>
</evidence>
<dbReference type="RefSeq" id="WP_004217504.1">
    <property type="nucleotide sequence ID" value="NC_013922.1"/>
</dbReference>
<dbReference type="EMBL" id="AOHS01000063">
    <property type="protein sequence ID" value="ELY23245.1"/>
    <property type="molecule type" value="Genomic_DNA"/>
</dbReference>
<reference evidence="2 4" key="3">
    <citation type="journal article" date="2014" name="PLoS Genet.">
        <title>Phylogenetically driven sequencing of extremely halophilic archaea reveals strategies for static and dynamic osmo-response.</title>
        <authorList>
            <person name="Becker E.A."/>
            <person name="Seitzer P.M."/>
            <person name="Tritt A."/>
            <person name="Larsen D."/>
            <person name="Krusor M."/>
            <person name="Yao A.I."/>
            <person name="Wu D."/>
            <person name="Madern D."/>
            <person name="Eisen J.A."/>
            <person name="Darling A.E."/>
            <person name="Facciotti M.T."/>
        </authorList>
    </citation>
    <scope>NUCLEOTIDE SEQUENCE [LARGE SCALE GENOMIC DNA]</scope>
    <source>
        <strain evidence="4">ATCC 43099 / DSM 3394 / CCM 3739 / CIP 104546 / IAM 13178 / JCM 8861 / NBRC 102185 / NCIMB 2190 / MS3</strain>
        <strain evidence="2">MS-3</strain>
    </source>
</reference>
<dbReference type="SUPFAM" id="SSF49899">
    <property type="entry name" value="Concanavalin A-like lectins/glucanases"/>
    <property type="match status" value="1"/>
</dbReference>
<dbReference type="EMBL" id="CP001932">
    <property type="protein sequence ID" value="ADD05209.1"/>
    <property type="molecule type" value="Genomic_DNA"/>
</dbReference>
<dbReference type="HOGENOM" id="CLU_932611_0_0_2"/>
<dbReference type="Proteomes" id="UP000001879">
    <property type="component" value="Chromosome"/>
</dbReference>
<reference evidence="3" key="1">
    <citation type="submission" date="2010-02" db="EMBL/GenBank/DDBJ databases">
        <title>Complete sequence of chromosome of Natrialba magadii ATCC 43099.</title>
        <authorList>
            <consortium name="US DOE Joint Genome Institute"/>
            <person name="Lucas S."/>
            <person name="Copeland A."/>
            <person name="Lapidus A."/>
            <person name="Cheng J.-F."/>
            <person name="Bruce D."/>
            <person name="Goodwin L."/>
            <person name="Pitluck S."/>
            <person name="Davenport K."/>
            <person name="Saunders E."/>
            <person name="Detter J.C."/>
            <person name="Han C."/>
            <person name="Tapia R."/>
            <person name="Land M."/>
            <person name="Hauser L."/>
            <person name="Kyrpides N."/>
            <person name="Mikhailova N."/>
            <person name="De Castro R.E."/>
            <person name="Maupin-Furlow J.A."/>
            <person name="Woyke T."/>
        </authorList>
    </citation>
    <scope>NUCLEOTIDE SEQUENCE [LARGE SCALE GENOMIC DNA]</scope>
    <source>
        <strain evidence="3">ATCC 43099 / DSM 3394 / CCM 3739 / CIP 104546 / IAM 13178 / JCM 8861 / NBRC 102185 / NCIMB 2190 / MS3</strain>
    </source>
</reference>
<evidence type="ECO:0000313" key="4">
    <source>
        <dbReference type="Proteomes" id="UP000011543"/>
    </source>
</evidence>
<reference evidence="1" key="4">
    <citation type="submission" date="2016-09" db="EMBL/GenBank/DDBJ databases">
        <authorList>
            <person name="Pfeiffer F."/>
        </authorList>
    </citation>
    <scope>NUCLEOTIDE SEQUENCE</scope>
    <source>
        <strain evidence="1">ATCC 43099</strain>
    </source>
</reference>
<dbReference type="KEGG" id="nmg:Nmag_1633"/>
<dbReference type="Pfam" id="PF13385">
    <property type="entry name" value="Laminin_G_3"/>
    <property type="match status" value="1"/>
</dbReference>
<dbReference type="Proteomes" id="UP000011543">
    <property type="component" value="Unassembled WGS sequence"/>
</dbReference>
<evidence type="ECO:0000313" key="1">
    <source>
        <dbReference type="EMBL" id="ADD05209.1"/>
    </source>
</evidence>
<reference evidence="1 3" key="2">
    <citation type="journal article" date="2012" name="BMC Genomics">
        <title>A comparative genomics perspective on the genetic content of the alkaliphilic haloarchaeon Natrialba magadii ATCC 43099T.</title>
        <authorList>
            <person name="Siddaramappa S."/>
            <person name="Challacombe J.F."/>
            <person name="Decastro R.E."/>
            <person name="Pfeiffer F."/>
            <person name="Sastre D.E."/>
            <person name="Gimenez M.I."/>
            <person name="Paggi R.A."/>
            <person name="Detter J.C."/>
            <person name="Davenport K.W."/>
            <person name="Goodwin L.A."/>
            <person name="Kyrpides N."/>
            <person name="Tapia R."/>
            <person name="Pitluck S."/>
            <person name="Lucas S."/>
            <person name="Woyke T."/>
            <person name="Maupin-Furlow J.A."/>
        </authorList>
    </citation>
    <scope>NUCLEOTIDE SEQUENCE [LARGE SCALE GENOMIC DNA]</scope>
    <source>
        <strain evidence="1">ATCC 43099</strain>
        <strain evidence="3">ATCC 43099 / DSM 3394 / CCM 3739 / CIP 104546 / IAM 13178 / JCM 8861 / NBRC 102185 / NCIMB 2190 / MS3</strain>
    </source>
</reference>
<gene>
    <name evidence="1" type="ordered locus">Nmag_1633</name>
    <name evidence="2" type="ORF">C500_20686</name>
</gene>
<protein>
    <submittedName>
        <fullName evidence="1">Uncharacterized protein</fullName>
    </submittedName>
</protein>
<dbReference type="OrthoDB" id="121941at2157"/>
<dbReference type="Gene3D" id="2.60.120.200">
    <property type="match status" value="1"/>
</dbReference>
<sequence>MTETISGTVELAGNAQDGVTVYLINESTRTIEDRTETDGSGSYTLETERDGNYIIVPSYHESSGDEWHVATPVANALARPRHKGFVGRWPMSEGSGETVADSVNDYDASYAYDEWRSGGIGGHHIRLTGGFDRVNLPETLTDPIIDLMRDQSFSLGAWFNIDDIDFGSASPIFGFREDDEQSIYFRVDNDGDLSFRAADNVGGLASTDGLELEEGEWYHIAVVLDSNTIRMYVDAKEVLAEDYEHDLPDETDGGSLSWGNDADSSTDGYIDDAWISDIPFTHKDIIENYNENKDVHHG</sequence>
<dbReference type="SUPFAM" id="SSF49478">
    <property type="entry name" value="Cna protein B-type domain"/>
    <property type="match status" value="1"/>
</dbReference>
<dbReference type="AlphaFoldDB" id="D3SUF1"/>
<dbReference type="STRING" id="547559.Nmag_1633"/>
<keyword evidence="3" id="KW-1185">Reference proteome</keyword>
<accession>D3SUF1</accession>
<dbReference type="PaxDb" id="547559-Nmag_1633"/>
<dbReference type="InterPro" id="IPR013320">
    <property type="entry name" value="ConA-like_dom_sf"/>
</dbReference>
<dbReference type="GeneID" id="8824468"/>
<organism evidence="1 3">
    <name type="scientific">Natrialba magadii (strain ATCC 43099 / DSM 3394 / CCM 3739 / CIP 104546 / IAM 13178 / JCM 8861 / NBRC 102185 / NCIMB 2190 / MS3)</name>
    <name type="common">Natronobacterium magadii</name>
    <dbReference type="NCBI Taxonomy" id="547559"/>
    <lineage>
        <taxon>Archaea</taxon>
        <taxon>Methanobacteriati</taxon>
        <taxon>Methanobacteriota</taxon>
        <taxon>Stenosarchaea group</taxon>
        <taxon>Halobacteria</taxon>
        <taxon>Halobacteriales</taxon>
        <taxon>Natrialbaceae</taxon>
        <taxon>Natrialba</taxon>
    </lineage>
</organism>
<evidence type="ECO:0000313" key="2">
    <source>
        <dbReference type="EMBL" id="ELY23245.1"/>
    </source>
</evidence>
<name>D3SUF1_NATMM</name>
<proteinExistence type="predicted"/>
<dbReference type="eggNOG" id="arCOG07813">
    <property type="taxonomic scope" value="Archaea"/>
</dbReference>